<sequence>MKRLEVLSQVLDESPTSLIDYISEIQQISQVRYSLFAERDTDNRFHTRVVFDSGYLQDNFTCHLSWAEFEIPLWSNKNQGCQFVPGHHFPDSVKQLVDWPINSGCLITLHPIQNEMDGIMLLLHDKTLPLSSTQVLFVNLYLGRLLQYQIYQKQQKKLKNIPQKLSEEEKMAIFASDAESFTVVAPISSIEAPKDIPSTHKNTIALRVLVAEDSIINQAVIQKMLKHLGHNVDVAENGLVVLDKLQKQDYDLILMDCQMPELDGYATTRKIRHLEKQQQSLRMPIIALTAHALDEHRIKAIWQVWISI</sequence>
<dbReference type="PANTHER" id="PTHR45339">
    <property type="entry name" value="HYBRID SIGNAL TRANSDUCTION HISTIDINE KINASE J"/>
    <property type="match status" value="1"/>
</dbReference>
<keyword evidence="6" id="KW-1185">Reference proteome</keyword>
<feature type="modified residue" description="4-aspartylphosphate" evidence="3">
    <location>
        <position position="256"/>
    </location>
</feature>
<dbReference type="PROSITE" id="PS50110">
    <property type="entry name" value="RESPONSE_REGULATORY"/>
    <property type="match status" value="1"/>
</dbReference>
<reference evidence="5 6" key="1">
    <citation type="submission" date="2016-10" db="EMBL/GenBank/DDBJ databases">
        <authorList>
            <person name="de Groot N.N."/>
        </authorList>
    </citation>
    <scope>NUCLEOTIDE SEQUENCE [LARGE SCALE GENOMIC DNA]</scope>
    <source>
        <strain evidence="5">MBHS1</strain>
    </source>
</reference>
<dbReference type="SMART" id="SM00448">
    <property type="entry name" value="REC"/>
    <property type="match status" value="1"/>
</dbReference>
<dbReference type="GO" id="GO:0000160">
    <property type="term" value="P:phosphorelay signal transduction system"/>
    <property type="evidence" value="ECO:0007669"/>
    <property type="project" value="UniProtKB-KW"/>
</dbReference>
<dbReference type="InterPro" id="IPR011006">
    <property type="entry name" value="CheY-like_superfamily"/>
</dbReference>
<dbReference type="Pfam" id="PF00072">
    <property type="entry name" value="Response_reg"/>
    <property type="match status" value="1"/>
</dbReference>
<evidence type="ECO:0000313" key="5">
    <source>
        <dbReference type="EMBL" id="SEH07805.1"/>
    </source>
</evidence>
<protein>
    <submittedName>
        <fullName evidence="5">Sensor protein EvgS</fullName>
        <ecNumber evidence="5">2.7.13.3</ecNumber>
    </submittedName>
</protein>
<evidence type="ECO:0000256" key="2">
    <source>
        <dbReference type="ARBA" id="ARBA00023012"/>
    </source>
</evidence>
<keyword evidence="1 3" id="KW-0597">Phosphoprotein</keyword>
<gene>
    <name evidence="5" type="primary">evgS_2</name>
    <name evidence="5" type="ORF">MBHS_03690</name>
</gene>
<dbReference type="Proteomes" id="UP000236724">
    <property type="component" value="Unassembled WGS sequence"/>
</dbReference>
<dbReference type="Gene3D" id="3.40.50.2300">
    <property type="match status" value="1"/>
</dbReference>
<dbReference type="SUPFAM" id="SSF52172">
    <property type="entry name" value="CheY-like"/>
    <property type="match status" value="1"/>
</dbReference>
<keyword evidence="5" id="KW-0808">Transferase</keyword>
<dbReference type="PANTHER" id="PTHR45339:SF1">
    <property type="entry name" value="HYBRID SIGNAL TRANSDUCTION HISTIDINE KINASE J"/>
    <property type="match status" value="1"/>
</dbReference>
<dbReference type="AlphaFoldDB" id="A0A1H6FFI8"/>
<proteinExistence type="predicted"/>
<dbReference type="EMBL" id="FMSV02000540">
    <property type="protein sequence ID" value="SEH07805.1"/>
    <property type="molecule type" value="Genomic_DNA"/>
</dbReference>
<dbReference type="CDD" id="cd17546">
    <property type="entry name" value="REC_hyHK_CKI1_RcsC-like"/>
    <property type="match status" value="1"/>
</dbReference>
<dbReference type="EC" id="2.7.13.3" evidence="5"/>
<evidence type="ECO:0000259" key="4">
    <source>
        <dbReference type="PROSITE" id="PS50110"/>
    </source>
</evidence>
<feature type="domain" description="Response regulatory" evidence="4">
    <location>
        <begin position="207"/>
        <end position="308"/>
    </location>
</feature>
<evidence type="ECO:0000256" key="1">
    <source>
        <dbReference type="ARBA" id="ARBA00022553"/>
    </source>
</evidence>
<accession>A0A1H6FFI8</accession>
<evidence type="ECO:0000313" key="6">
    <source>
        <dbReference type="Proteomes" id="UP000236724"/>
    </source>
</evidence>
<dbReference type="GO" id="GO:0004673">
    <property type="term" value="F:protein histidine kinase activity"/>
    <property type="evidence" value="ECO:0007669"/>
    <property type="project" value="UniProtKB-EC"/>
</dbReference>
<dbReference type="InterPro" id="IPR001789">
    <property type="entry name" value="Sig_transdc_resp-reg_receiver"/>
</dbReference>
<name>A0A1H6FFI8_9GAMM</name>
<organism evidence="5 6">
    <name type="scientific">Candidatus Venteria ishoeyi</name>
    <dbReference type="NCBI Taxonomy" id="1899563"/>
    <lineage>
        <taxon>Bacteria</taxon>
        <taxon>Pseudomonadati</taxon>
        <taxon>Pseudomonadota</taxon>
        <taxon>Gammaproteobacteria</taxon>
        <taxon>Thiotrichales</taxon>
        <taxon>Thiotrichaceae</taxon>
        <taxon>Venteria</taxon>
    </lineage>
</organism>
<keyword evidence="2" id="KW-0902">Two-component regulatory system</keyword>
<dbReference type="OrthoDB" id="9802426at2"/>
<evidence type="ECO:0000256" key="3">
    <source>
        <dbReference type="PROSITE-ProRule" id="PRU00169"/>
    </source>
</evidence>